<dbReference type="RefSeq" id="WP_254011468.1">
    <property type="nucleotide sequence ID" value="NZ_JAMZMM010000067.1"/>
</dbReference>
<feature type="compositionally biased region" description="Polar residues" evidence="4">
    <location>
        <begin position="17"/>
        <end position="28"/>
    </location>
</feature>
<feature type="region of interest" description="Disordered" evidence="4">
    <location>
        <begin position="1053"/>
        <end position="1072"/>
    </location>
</feature>
<feature type="domain" description="SD-repeat containing protein B" evidence="5">
    <location>
        <begin position="944"/>
        <end position="1048"/>
    </location>
</feature>
<dbReference type="Proteomes" id="UP001204953">
    <property type="component" value="Unassembled WGS sequence"/>
</dbReference>
<gene>
    <name evidence="6" type="ORF">NJ959_09340</name>
</gene>
<evidence type="ECO:0000313" key="6">
    <source>
        <dbReference type="EMBL" id="MCP2728673.1"/>
    </source>
</evidence>
<dbReference type="InterPro" id="IPR033764">
    <property type="entry name" value="Sdr_B"/>
</dbReference>
<organism evidence="6 7">
    <name type="scientific">Limnofasciculus baicalensis BBK-W-15</name>
    <dbReference type="NCBI Taxonomy" id="2699891"/>
    <lineage>
        <taxon>Bacteria</taxon>
        <taxon>Bacillati</taxon>
        <taxon>Cyanobacteriota</taxon>
        <taxon>Cyanophyceae</taxon>
        <taxon>Coleofasciculales</taxon>
        <taxon>Coleofasciculaceae</taxon>
        <taxon>Limnofasciculus</taxon>
        <taxon>Limnofasciculus baicalensis</taxon>
    </lineage>
</organism>
<keyword evidence="2" id="KW-0964">Secreted</keyword>
<sequence length="1072" mass="110314">MDDLFGLFETDNSLSLTDEDLTVNTTQADDPSTSSDSPDTESSTSEILTVSTDKPDYKPGSTAIFTVNGVGVGETVKFYTVETVAGDDGVFNTYQPFVVTDGGAGDSDGLANGQIVTSWLVPPDPDGTGPLVAPALNATLKLTATAAGGDGAFGTADDRVATTTFTDGPNPPPVQLFYVPQPENQLLLALQTIEAGGPGITPTNPVQTYISIAAVANGTIIYYDQAEDGYEADIANPTQSTTQIWGDGNLLNGVAPGTGGTDLINAGTVIVLNNAIDTSLPPTTPYPYSGGDKIAATKTVAITRSGWAAGPNSLLAGGLEVFDTDNWGTDYRVPVGVNIPDTTDFQMFEYTGLAIMAGELGAVISVDANADGDFIDAGDVNNLSLTQGQSYLVNGGVNVGARVVSDKAVQVDLITGDIGSNYESRDSALLPTNIWSDSYYTPVSTASSVTDVGGQGTFNGTDTTVWLYNPGTTAINVTFARRIAGVVNTSTISVPGGTSGGYAKQLIPDGSGAHFFTQGNEKFYAFSTTDSNSGNTNGTGNQNWDWGYTLVPEDSLTTQVLIGLGIGRDPTSATSPTQNGNPVWVTPIGNGETLATIYVDYNGDNLGAFTDPNGNKYDTTLSLKELERAKVYDPDGNQTGMLLYTLDPGVKLAAAWGQDPSAASAGAPGLDVGAGIPPLPEFDAGKNGTLLVDADGDGFVSPGDTLIYTISIPNISRAPVPNIKLLDNLPVDTTYVANSTKIDRGDGLGFVSFADAGTTAFPLDEGGAILGTIPVKKTFTVTFEAKIDAFNDLVPGTTTILNTGEVSALGEKKPIQDITPLYGKIGDFVWKDLDGDGVQDGGAETGISGVTLNLYKDANGNSIIDGGDTIVATQTTNASGGYLFTGLLGGNYIVDVVNATVPADSVLTTANDPKPLTLAAGQSFLTADFGYQPLGNITGNVKADNNNDDIGDTGISGVTLTLYTDPNGDGNASDGVAITSTTTDASGNYTFNNVSPGSYVVVETQPSGYLTVSDGDSTTSGDDAANSSITDNAIPVAVTAGETDTGNDFVEELPGTISGNVKEDIDNNDSGD</sequence>
<feature type="region of interest" description="Disordered" evidence="4">
    <location>
        <begin position="17"/>
        <end position="54"/>
    </location>
</feature>
<name>A0AAE3GRT3_9CYAN</name>
<proteinExistence type="predicted"/>
<dbReference type="Pfam" id="PF17210">
    <property type="entry name" value="SdrD_B"/>
    <property type="match status" value="2"/>
</dbReference>
<dbReference type="InterPro" id="IPR051417">
    <property type="entry name" value="SDr/BOS_complex"/>
</dbReference>
<comment type="subcellular location">
    <subcellularLocation>
        <location evidence="1">Secreted</location>
    </subcellularLocation>
</comment>
<dbReference type="PANTHER" id="PTHR23303">
    <property type="entry name" value="CARBOXYPEPTIDASE REGULATORY REGION-CONTAINING"/>
    <property type="match status" value="1"/>
</dbReference>
<accession>A0AAE3GRT3</accession>
<feature type="domain" description="SD-repeat containing protein B" evidence="5">
    <location>
        <begin position="824"/>
        <end position="912"/>
    </location>
</feature>
<keyword evidence="7" id="KW-1185">Reference proteome</keyword>
<dbReference type="Gene3D" id="2.60.40.10">
    <property type="entry name" value="Immunoglobulins"/>
    <property type="match status" value="2"/>
</dbReference>
<dbReference type="GO" id="GO:0005576">
    <property type="term" value="C:extracellular region"/>
    <property type="evidence" value="ECO:0007669"/>
    <property type="project" value="UniProtKB-SubCell"/>
</dbReference>
<feature type="compositionally biased region" description="Low complexity" evidence="4">
    <location>
        <begin position="29"/>
        <end position="46"/>
    </location>
</feature>
<evidence type="ECO:0000259" key="5">
    <source>
        <dbReference type="Pfam" id="PF17210"/>
    </source>
</evidence>
<evidence type="ECO:0000256" key="2">
    <source>
        <dbReference type="ARBA" id="ARBA00022525"/>
    </source>
</evidence>
<protein>
    <submittedName>
        <fullName evidence="6">SpaA isopeptide-forming pilin-related protein</fullName>
    </submittedName>
</protein>
<evidence type="ECO:0000256" key="3">
    <source>
        <dbReference type="ARBA" id="ARBA00022729"/>
    </source>
</evidence>
<keyword evidence="3" id="KW-0732">Signal</keyword>
<feature type="non-terminal residue" evidence="6">
    <location>
        <position position="1072"/>
    </location>
</feature>
<comment type="caution">
    <text evidence="6">The sequence shown here is derived from an EMBL/GenBank/DDBJ whole genome shotgun (WGS) entry which is preliminary data.</text>
</comment>
<reference evidence="6" key="1">
    <citation type="submission" date="2022-06" db="EMBL/GenBank/DDBJ databases">
        <title>New cyanobacteria of genus Symplocastrum in benthos of Lake Baikal.</title>
        <authorList>
            <person name="Sorokovikova E."/>
            <person name="Tikhonova I."/>
            <person name="Krasnopeev A."/>
            <person name="Evseev P."/>
            <person name="Gladkikh A."/>
            <person name="Belykh O."/>
        </authorList>
    </citation>
    <scope>NUCLEOTIDE SEQUENCE</scope>
    <source>
        <strain evidence="6">BBK-W-15</strain>
    </source>
</reference>
<evidence type="ECO:0000313" key="7">
    <source>
        <dbReference type="Proteomes" id="UP001204953"/>
    </source>
</evidence>
<dbReference type="InterPro" id="IPR047589">
    <property type="entry name" value="DUF11_rpt"/>
</dbReference>
<evidence type="ECO:0000256" key="4">
    <source>
        <dbReference type="SAM" id="MobiDB-lite"/>
    </source>
</evidence>
<evidence type="ECO:0000256" key="1">
    <source>
        <dbReference type="ARBA" id="ARBA00004613"/>
    </source>
</evidence>
<dbReference type="AlphaFoldDB" id="A0AAE3GRT3"/>
<dbReference type="SUPFAM" id="SSF117074">
    <property type="entry name" value="Hypothetical protein PA1324"/>
    <property type="match status" value="2"/>
</dbReference>
<dbReference type="InterPro" id="IPR013783">
    <property type="entry name" value="Ig-like_fold"/>
</dbReference>
<dbReference type="EMBL" id="JAMZMM010000067">
    <property type="protein sequence ID" value="MCP2728673.1"/>
    <property type="molecule type" value="Genomic_DNA"/>
</dbReference>
<dbReference type="NCBIfam" id="TIGR01451">
    <property type="entry name" value="B_ant_repeat"/>
    <property type="match status" value="1"/>
</dbReference>